<evidence type="ECO:0000313" key="4">
    <source>
        <dbReference type="EMBL" id="ACV39873.1"/>
    </source>
</evidence>
<dbReference type="Pfam" id="PF20434">
    <property type="entry name" value="BD-FAE"/>
    <property type="match status" value="1"/>
</dbReference>
<evidence type="ECO:0000256" key="2">
    <source>
        <dbReference type="SAM" id="SignalP"/>
    </source>
</evidence>
<dbReference type="HOGENOM" id="CLU_007377_0_0_0"/>
<dbReference type="AlphaFoldDB" id="C7NCM7"/>
<dbReference type="InterPro" id="IPR048124">
    <property type="entry name" value="Tannase_B"/>
</dbReference>
<evidence type="ECO:0000313" key="5">
    <source>
        <dbReference type="Proteomes" id="UP000001910"/>
    </source>
</evidence>
<organism evidence="4 5">
    <name type="scientific">Leptotrichia buccalis (strain ATCC 14201 / DSM 1135 / JCM 12969 / NCTC 10249 / C-1013-b)</name>
    <dbReference type="NCBI Taxonomy" id="523794"/>
    <lineage>
        <taxon>Bacteria</taxon>
        <taxon>Fusobacteriati</taxon>
        <taxon>Fusobacteriota</taxon>
        <taxon>Fusobacteriia</taxon>
        <taxon>Fusobacteriales</taxon>
        <taxon>Leptotrichiaceae</taxon>
        <taxon>Leptotrichia</taxon>
    </lineage>
</organism>
<feature type="region of interest" description="Disordered" evidence="1">
    <location>
        <begin position="30"/>
        <end position="55"/>
    </location>
</feature>
<dbReference type="InterPro" id="IPR029058">
    <property type="entry name" value="AB_hydrolase_fold"/>
</dbReference>
<dbReference type="Gene3D" id="3.40.50.1820">
    <property type="entry name" value="alpha/beta hydrolase"/>
    <property type="match status" value="1"/>
</dbReference>
<keyword evidence="2" id="KW-0732">Signal</keyword>
<dbReference type="Proteomes" id="UP000001910">
    <property type="component" value="Chromosome"/>
</dbReference>
<feature type="signal peptide" evidence="2">
    <location>
        <begin position="1"/>
        <end position="21"/>
    </location>
</feature>
<gene>
    <name evidence="4" type="ordered locus">Lebu_2011</name>
</gene>
<dbReference type="EMBL" id="CP001685">
    <property type="protein sequence ID" value="ACV39873.1"/>
    <property type="molecule type" value="Genomic_DNA"/>
</dbReference>
<dbReference type="NCBIfam" id="NF041556">
    <property type="entry name" value="tannase_B"/>
    <property type="match status" value="1"/>
</dbReference>
<dbReference type="SUPFAM" id="SSF53474">
    <property type="entry name" value="alpha/beta-Hydrolases"/>
    <property type="match status" value="1"/>
</dbReference>
<sequence>MNNKIKLMIISLMVSSMVIGANSDKKVNTNVSASQKDIQNNGKDSEKKPQQMEGPMKKTVITEDMIVNKTANGYNLNFDVNKNYTTKTATVNGKTVTYRAYENIVYVAKPADIAYQTINIYIPEEYFKNKTVGKYNARTAPIFFPNTVGGYMPGAAGIPGNGRDGQPDASLIALSNGYVVASPGARGRTLEKDGKYTGKAPAVILDLKAAVRYLRYNDNKMPGRADRIISNGTSAGGGVSALLGATGNNTDYEPYLKEIGALNARDDIYAVSAYCPITNLDNANTAYEWMFNNIKTYKKIEISMLDYNVERKYTEGTLTDDEISRSNDLKKMFPAYLNSLKLKGKNGKLLTLDKNGNGSFKEQIKQYYIDSANVALKKGTDLSEFEFLTIKNGKVVDLDYDKYIVYMGRQKTPGAFDNVDLSTGENNEFGDETTNNKHFTEYMLKHSTVNGTMADKKIIKMMNPMNYLSNTKVKYWRIRHGAVDKDTSLAIPAILAIKLQNLGKNVDFASPWATPHSGDYDLDELFRWMDKVVAEGR</sequence>
<evidence type="ECO:0000259" key="3">
    <source>
        <dbReference type="Pfam" id="PF20434"/>
    </source>
</evidence>
<name>C7NCM7_LEPBD</name>
<dbReference type="InterPro" id="IPR049492">
    <property type="entry name" value="BD-FAE-like_dom"/>
</dbReference>
<accession>C7NCM7</accession>
<reference evidence="4 5" key="1">
    <citation type="journal article" date="2009" name="Stand. Genomic Sci.">
        <title>Complete genome sequence of Leptotrichia buccalis type strain (C-1013-b).</title>
        <authorList>
            <person name="Ivanova N."/>
            <person name="Gronow S."/>
            <person name="Lapidus A."/>
            <person name="Copeland A."/>
            <person name="Glavina Del Rio T."/>
            <person name="Nolan M."/>
            <person name="Lucas S."/>
            <person name="Chen F."/>
            <person name="Tice H."/>
            <person name="Cheng J.F."/>
            <person name="Saunders E."/>
            <person name="Bruce D."/>
            <person name="Goodwin L."/>
            <person name="Brettin T."/>
            <person name="Detter J.C."/>
            <person name="Han C."/>
            <person name="Pitluck S."/>
            <person name="Mikhailova N."/>
            <person name="Pati A."/>
            <person name="Mavrommatis K."/>
            <person name="Chen A."/>
            <person name="Palaniappan K."/>
            <person name="Land M."/>
            <person name="Hauser L."/>
            <person name="Chang Y.J."/>
            <person name="Jeffries C.D."/>
            <person name="Chain P."/>
            <person name="Rohde C."/>
            <person name="Goker M."/>
            <person name="Bristow J."/>
            <person name="Eisen J.A."/>
            <person name="Markowitz V."/>
            <person name="Hugenholtz P."/>
            <person name="Kyrpides N.C."/>
            <person name="Klenk H.P."/>
        </authorList>
    </citation>
    <scope>NUCLEOTIDE SEQUENCE [LARGE SCALE GENOMIC DNA]</scope>
    <source>
        <strain evidence="5">ATCC 14201 / DSM 1135 / JCM 12969 / NCTC 10249 / C-1013-b</strain>
    </source>
</reference>
<keyword evidence="5" id="KW-1185">Reference proteome</keyword>
<evidence type="ECO:0000256" key="1">
    <source>
        <dbReference type="SAM" id="MobiDB-lite"/>
    </source>
</evidence>
<feature type="domain" description="BD-FAE-like" evidence="3">
    <location>
        <begin position="174"/>
        <end position="292"/>
    </location>
</feature>
<feature type="compositionally biased region" description="Polar residues" evidence="1">
    <location>
        <begin position="30"/>
        <end position="42"/>
    </location>
</feature>
<proteinExistence type="predicted"/>
<protein>
    <recommendedName>
        <fullName evidence="3">BD-FAE-like domain-containing protein</fullName>
    </recommendedName>
</protein>
<dbReference type="ESTHER" id="lepbd-c7ncm7">
    <property type="family name" value="Tannase_Bact"/>
</dbReference>
<dbReference type="eggNOG" id="COG0657">
    <property type="taxonomic scope" value="Bacteria"/>
</dbReference>
<dbReference type="KEGG" id="lba:Lebu_2011"/>
<feature type="chain" id="PRO_5002980981" description="BD-FAE-like domain-containing protein" evidence="2">
    <location>
        <begin position="22"/>
        <end position="537"/>
    </location>
</feature>
<dbReference type="RefSeq" id="WP_015770208.1">
    <property type="nucleotide sequence ID" value="NC_013192.1"/>
</dbReference>
<dbReference type="STRING" id="523794.Lebu_2011"/>